<gene>
    <name evidence="2" type="ORF">WH91_02165</name>
</gene>
<evidence type="ECO:0000256" key="1">
    <source>
        <dbReference type="SAM" id="MobiDB-lite"/>
    </source>
</evidence>
<comment type="caution">
    <text evidence="2">The sequence shown here is derived from an EMBL/GenBank/DDBJ whole genome shotgun (WGS) entry which is preliminary data.</text>
</comment>
<feature type="region of interest" description="Disordered" evidence="1">
    <location>
        <begin position="59"/>
        <end position="78"/>
    </location>
</feature>
<evidence type="ECO:0000313" key="2">
    <source>
        <dbReference type="EMBL" id="KKC34557.1"/>
    </source>
</evidence>
<accession>A0ABR5E2U3</accession>
<keyword evidence="3" id="KW-1185">Reference proteome</keyword>
<dbReference type="EMBL" id="LAPV01000016">
    <property type="protein sequence ID" value="KKC34557.1"/>
    <property type="molecule type" value="Genomic_DNA"/>
</dbReference>
<reference evidence="2 3" key="1">
    <citation type="submission" date="2015-03" db="EMBL/GenBank/DDBJ databases">
        <authorList>
            <person name="Lepp D."/>
            <person name="Hassan Y.I."/>
            <person name="Li X.-Z."/>
            <person name="Zhou T."/>
        </authorList>
    </citation>
    <scope>NUCLEOTIDE SEQUENCE [LARGE SCALE GENOMIC DNA]</scope>
    <source>
        <strain evidence="2 3">Cr7-05</strain>
    </source>
</reference>
<proteinExistence type="predicted"/>
<feature type="region of interest" description="Disordered" evidence="1">
    <location>
        <begin position="27"/>
        <end position="48"/>
    </location>
</feature>
<organism evidence="2 3">
    <name type="scientific">Devosia psychrophila</name>
    <dbReference type="NCBI Taxonomy" id="728005"/>
    <lineage>
        <taxon>Bacteria</taxon>
        <taxon>Pseudomonadati</taxon>
        <taxon>Pseudomonadota</taxon>
        <taxon>Alphaproteobacteria</taxon>
        <taxon>Hyphomicrobiales</taxon>
        <taxon>Devosiaceae</taxon>
        <taxon>Devosia</taxon>
    </lineage>
</organism>
<evidence type="ECO:0000313" key="3">
    <source>
        <dbReference type="Proteomes" id="UP000033519"/>
    </source>
</evidence>
<sequence length="78" mass="8691">RQGPALGIVQQRNAARRDTIDQAIRAGGVEPQYPVPHGLKTNTAHPRRLTPPAALINRRHRQQASHMVAIPARPRQRP</sequence>
<protein>
    <submittedName>
        <fullName evidence="2">Uncharacterized protein</fullName>
    </submittedName>
</protein>
<dbReference type="Proteomes" id="UP000033519">
    <property type="component" value="Unassembled WGS sequence"/>
</dbReference>
<name>A0ABR5E2U3_9HYPH</name>
<feature type="non-terminal residue" evidence="2">
    <location>
        <position position="1"/>
    </location>
</feature>